<reference evidence="7 8" key="1">
    <citation type="submission" date="2018-11" db="EMBL/GenBank/DDBJ databases">
        <title>Complete genome sequence of Nocardioides baekrokdamisoli strain KCTC 39748.</title>
        <authorList>
            <person name="Kang S.W."/>
            <person name="Lee K.C."/>
            <person name="Kim K.K."/>
            <person name="Kim J.S."/>
            <person name="Kim D.S."/>
            <person name="Ko S.H."/>
            <person name="Yang S.H."/>
            <person name="Shin Y.K."/>
            <person name="Lee J.S."/>
        </authorList>
    </citation>
    <scope>NUCLEOTIDE SEQUENCE [LARGE SCALE GENOMIC DNA]</scope>
    <source>
        <strain evidence="7 8">KCTC 39748</strain>
    </source>
</reference>
<dbReference type="CDD" id="cd00609">
    <property type="entry name" value="AAT_like"/>
    <property type="match status" value="1"/>
</dbReference>
<dbReference type="Gene3D" id="3.90.1150.10">
    <property type="entry name" value="Aspartate Aminotransferase, domain 1"/>
    <property type="match status" value="1"/>
</dbReference>
<dbReference type="GO" id="GO:0005737">
    <property type="term" value="C:cytoplasm"/>
    <property type="evidence" value="ECO:0007669"/>
    <property type="project" value="TreeGrafter"/>
</dbReference>
<dbReference type="Pfam" id="PF00155">
    <property type="entry name" value="Aminotran_1_2"/>
    <property type="match status" value="1"/>
</dbReference>
<evidence type="ECO:0000259" key="6">
    <source>
        <dbReference type="Pfam" id="PF00155"/>
    </source>
</evidence>
<proteinExistence type="inferred from homology"/>
<sequence>MTLSQRLHGIPPTIFTEISALAVRTGAVNLGQGFPDEDGPATVLEAAARAMRDGANQYPPGPGIPVLREALARHQQRTYGLELDPFSQVVVTTGATEAIAAAILGLINPGDEVLVLEPYYDSYAATIQMAGGVRRTVPLRAPDFRLDPQEFAAAVTPRTKAILLNTPHNPTGTVLSADELRAIRDLAVAHDLIVISDEVYEHLTYETPHTPIATLPGMAERTLTISSLGKSYSLTGWKVGWATGPQHLVAATLSAKQWLTFTTASPLQHAAAYALDSEPTWPDHLRDELHEKRDRLVSGLNGLGIPTTTPQGTYFAVSDVRTLGWSDGDAFARTLPDRAGVACIPLKGFHDSDAGATLVRWAFCKKYDVVDGALERLARADLSAV</sequence>
<dbReference type="RefSeq" id="WP_125568304.1">
    <property type="nucleotide sequence ID" value="NZ_AP019307.1"/>
</dbReference>
<dbReference type="InterPro" id="IPR015421">
    <property type="entry name" value="PyrdxlP-dep_Trfase_major"/>
</dbReference>
<dbReference type="InterPro" id="IPR004839">
    <property type="entry name" value="Aminotransferase_I/II_large"/>
</dbReference>
<evidence type="ECO:0000256" key="1">
    <source>
        <dbReference type="ARBA" id="ARBA00001933"/>
    </source>
</evidence>
<dbReference type="AlphaFoldDB" id="A0A3G9J0V9"/>
<dbReference type="PANTHER" id="PTHR43807:SF20">
    <property type="entry name" value="FI04487P"/>
    <property type="match status" value="1"/>
</dbReference>
<dbReference type="GO" id="GO:0030170">
    <property type="term" value="F:pyridoxal phosphate binding"/>
    <property type="evidence" value="ECO:0007669"/>
    <property type="project" value="InterPro"/>
</dbReference>
<dbReference type="KEGG" id="nbe:Back2_15550"/>
<feature type="domain" description="Aminotransferase class I/classII large" evidence="6">
    <location>
        <begin position="28"/>
        <end position="351"/>
    </location>
</feature>
<keyword evidence="5" id="KW-0663">Pyridoxal phosphate</keyword>
<dbReference type="OrthoDB" id="9763453at2"/>
<dbReference type="EMBL" id="AP019307">
    <property type="protein sequence ID" value="BBH17268.1"/>
    <property type="molecule type" value="Genomic_DNA"/>
</dbReference>
<dbReference type="FunFam" id="3.40.640.10:FF:000024">
    <property type="entry name" value="Kynurenine--oxoglutarate transaminase 3"/>
    <property type="match status" value="1"/>
</dbReference>
<dbReference type="GO" id="GO:0016212">
    <property type="term" value="F:kynurenine-oxoglutarate transaminase activity"/>
    <property type="evidence" value="ECO:0007669"/>
    <property type="project" value="TreeGrafter"/>
</dbReference>
<comment type="cofactor">
    <cofactor evidence="1">
        <name>pyridoxal 5'-phosphate</name>
        <dbReference type="ChEBI" id="CHEBI:597326"/>
    </cofactor>
</comment>
<dbReference type="InterPro" id="IPR015424">
    <property type="entry name" value="PyrdxlP-dep_Trfase"/>
</dbReference>
<evidence type="ECO:0000256" key="4">
    <source>
        <dbReference type="ARBA" id="ARBA00022679"/>
    </source>
</evidence>
<protein>
    <submittedName>
        <fullName evidence="7">Aminotransferase</fullName>
    </submittedName>
</protein>
<evidence type="ECO:0000256" key="5">
    <source>
        <dbReference type="ARBA" id="ARBA00022898"/>
    </source>
</evidence>
<organism evidence="7 8">
    <name type="scientific">Nocardioides baekrokdamisoli</name>
    <dbReference type="NCBI Taxonomy" id="1804624"/>
    <lineage>
        <taxon>Bacteria</taxon>
        <taxon>Bacillati</taxon>
        <taxon>Actinomycetota</taxon>
        <taxon>Actinomycetes</taxon>
        <taxon>Propionibacteriales</taxon>
        <taxon>Nocardioidaceae</taxon>
        <taxon>Nocardioides</taxon>
    </lineage>
</organism>
<dbReference type="SUPFAM" id="SSF53383">
    <property type="entry name" value="PLP-dependent transferases"/>
    <property type="match status" value="1"/>
</dbReference>
<evidence type="ECO:0000313" key="7">
    <source>
        <dbReference type="EMBL" id="BBH17268.1"/>
    </source>
</evidence>
<evidence type="ECO:0000313" key="8">
    <source>
        <dbReference type="Proteomes" id="UP000271573"/>
    </source>
</evidence>
<dbReference type="Proteomes" id="UP000271573">
    <property type="component" value="Chromosome"/>
</dbReference>
<dbReference type="InterPro" id="IPR051326">
    <property type="entry name" value="Kynurenine-oxoglutarate_AT"/>
</dbReference>
<dbReference type="Gene3D" id="3.40.640.10">
    <property type="entry name" value="Type I PLP-dependent aspartate aminotransferase-like (Major domain)"/>
    <property type="match status" value="1"/>
</dbReference>
<evidence type="ECO:0000256" key="3">
    <source>
        <dbReference type="ARBA" id="ARBA00022576"/>
    </source>
</evidence>
<keyword evidence="3 7" id="KW-0032">Aminotransferase</keyword>
<accession>A0A3G9J0V9</accession>
<dbReference type="InterPro" id="IPR015422">
    <property type="entry name" value="PyrdxlP-dep_Trfase_small"/>
</dbReference>
<dbReference type="PANTHER" id="PTHR43807">
    <property type="entry name" value="FI04487P"/>
    <property type="match status" value="1"/>
</dbReference>
<name>A0A3G9J0V9_9ACTN</name>
<comment type="similarity">
    <text evidence="2">Belongs to the class-I pyridoxal-phosphate-dependent aminotransferase family.</text>
</comment>
<evidence type="ECO:0000256" key="2">
    <source>
        <dbReference type="ARBA" id="ARBA00007441"/>
    </source>
</evidence>
<keyword evidence="4 7" id="KW-0808">Transferase</keyword>
<gene>
    <name evidence="7" type="ORF">Back2_15550</name>
</gene>
<keyword evidence="8" id="KW-1185">Reference proteome</keyword>